<feature type="region of interest" description="Disordered" evidence="1">
    <location>
        <begin position="163"/>
        <end position="196"/>
    </location>
</feature>
<name>A0AAD1XJ00_EUPCR</name>
<reference evidence="2" key="1">
    <citation type="submission" date="2023-07" db="EMBL/GenBank/DDBJ databases">
        <authorList>
            <consortium name="AG Swart"/>
            <person name="Singh M."/>
            <person name="Singh A."/>
            <person name="Seah K."/>
            <person name="Emmerich C."/>
        </authorList>
    </citation>
    <scope>NUCLEOTIDE SEQUENCE</scope>
    <source>
        <strain evidence="2">DP1</strain>
    </source>
</reference>
<dbReference type="EMBL" id="CAMPGE010014923">
    <property type="protein sequence ID" value="CAI2373571.1"/>
    <property type="molecule type" value="Genomic_DNA"/>
</dbReference>
<dbReference type="AlphaFoldDB" id="A0AAD1XJ00"/>
<gene>
    <name evidence="2" type="ORF">ECRASSUSDP1_LOCUS14917</name>
</gene>
<sequence length="343" mass="38912">MESNRVSRNNYTEESGLKQLDSNKVVEEYDVGYMKKIQAFKSFTFNDENFNDQTGFKHLEQNLNPGSGYNFKKISENIEQSLVDDYSDGEMFEEDHCDPKLREEIKIDHLEGEINCENQVAINNKNRNIFSNILMNESDDEMDDPHLRISYSKITPNILKSATKSSKGLKSCQKRQKSHPSQDPPKPAPSTSKASLEPIPDLFLPQILSEFSTTIPSSAPFLITSKDDLLSQIRLNKSVLASQASEIDYLKCQLSSLKPAKAKALKAAKPSPCEAIQADTFRLQQELDQVKTEMNKVTQWKHQIKEEKARLVQVAKLLEKIKTSWRINKPSNPNPPPLPKTPS</sequence>
<protein>
    <submittedName>
        <fullName evidence="2">Uncharacterized protein</fullName>
    </submittedName>
</protein>
<organism evidence="2 3">
    <name type="scientific">Euplotes crassus</name>
    <dbReference type="NCBI Taxonomy" id="5936"/>
    <lineage>
        <taxon>Eukaryota</taxon>
        <taxon>Sar</taxon>
        <taxon>Alveolata</taxon>
        <taxon>Ciliophora</taxon>
        <taxon>Intramacronucleata</taxon>
        <taxon>Spirotrichea</taxon>
        <taxon>Hypotrichia</taxon>
        <taxon>Euplotida</taxon>
        <taxon>Euplotidae</taxon>
        <taxon>Moneuplotes</taxon>
    </lineage>
</organism>
<evidence type="ECO:0000313" key="3">
    <source>
        <dbReference type="Proteomes" id="UP001295684"/>
    </source>
</evidence>
<dbReference type="Proteomes" id="UP001295684">
    <property type="component" value="Unassembled WGS sequence"/>
</dbReference>
<evidence type="ECO:0000313" key="2">
    <source>
        <dbReference type="EMBL" id="CAI2373571.1"/>
    </source>
</evidence>
<evidence type="ECO:0000256" key="1">
    <source>
        <dbReference type="SAM" id="MobiDB-lite"/>
    </source>
</evidence>
<keyword evidence="3" id="KW-1185">Reference proteome</keyword>
<accession>A0AAD1XJ00</accession>
<proteinExistence type="predicted"/>
<comment type="caution">
    <text evidence="2">The sequence shown here is derived from an EMBL/GenBank/DDBJ whole genome shotgun (WGS) entry which is preliminary data.</text>
</comment>